<dbReference type="PANTHER" id="PTHR24410:SF23">
    <property type="entry name" value="BTB DOMAIN-CONTAINING PROTEIN-RELATED"/>
    <property type="match status" value="1"/>
</dbReference>
<evidence type="ECO:0008006" key="6">
    <source>
        <dbReference type="Google" id="ProtNLM"/>
    </source>
</evidence>
<evidence type="ECO:0000313" key="4">
    <source>
        <dbReference type="EMBL" id="RHZ78477.1"/>
    </source>
</evidence>
<dbReference type="PROSITE" id="PS51886">
    <property type="entry name" value="TLDC"/>
    <property type="match status" value="1"/>
</dbReference>
<sequence>MTTHSITKFLIIFNYFLLICISAKRVNIQFTQLLESSVKYVQFYDRLSNDFTQLLESGVNYDVSIEVGEGDVNIYKVHSIILQSRSPYFKKRLNEITFNDDHVKGIKLPNDNHIKVIKLPDDHVKVLKLPNDHVKVLKLPNISFKVFDVIIKYTYGGKVSLETLENSVIFDLLIASNELELDELVEHLQYHLVNDNSLWLKSNVAQVYRTSYQVKNFKIIKDFCNDVISEYSDKIFESENFHSLPEDALISILKRDDLQLEEGKIWEYTIQWGKAKNPNLPTSLDKWTSDDFLTLKETLNQCLQHIRYFSISGEDVIKKIFPYQQLLEHQLFLDINTKLITSNLPISSLVLPPRKLITYIITDEHALEISSWIDKKETSYIENNPYEFKLLVRGSRDGFDVKTIYNICDKISNTVIILKVEGTEEILGGYNPIEWEKNNDRSVKTEESFIFSLKTANLKNSILSRTLNSNYSAIYNYPRNSRLSFSCALCLIGNLKIENRCYCMANLVYSKPIRSDEFISSLSSVPSEKSLFSVEEYEIFKISPKIKE</sequence>
<evidence type="ECO:0000256" key="1">
    <source>
        <dbReference type="SAM" id="SignalP"/>
    </source>
</evidence>
<feature type="domain" description="BTB" evidence="2">
    <location>
        <begin position="61"/>
        <end position="163"/>
    </location>
</feature>
<dbReference type="Pfam" id="PF07534">
    <property type="entry name" value="TLD"/>
    <property type="match status" value="1"/>
</dbReference>
<keyword evidence="1" id="KW-0732">Signal</keyword>
<dbReference type="Pfam" id="PF07707">
    <property type="entry name" value="BACK"/>
    <property type="match status" value="1"/>
</dbReference>
<dbReference type="InterPro" id="IPR006571">
    <property type="entry name" value="TLDc_dom"/>
</dbReference>
<dbReference type="InterPro" id="IPR011333">
    <property type="entry name" value="SKP1/BTB/POZ_sf"/>
</dbReference>
<dbReference type="InterPro" id="IPR051481">
    <property type="entry name" value="BTB-POZ/Galectin-3-binding"/>
</dbReference>
<dbReference type="Pfam" id="PF00651">
    <property type="entry name" value="BTB"/>
    <property type="match status" value="2"/>
</dbReference>
<feature type="signal peptide" evidence="1">
    <location>
        <begin position="1"/>
        <end position="23"/>
    </location>
</feature>
<comment type="caution">
    <text evidence="4">The sequence shown here is derived from an EMBL/GenBank/DDBJ whole genome shotgun (WGS) entry which is preliminary data.</text>
</comment>
<feature type="chain" id="PRO_5017486855" description="BTB domain-containing protein" evidence="1">
    <location>
        <begin position="24"/>
        <end position="548"/>
    </location>
</feature>
<dbReference type="Gene3D" id="3.30.710.10">
    <property type="entry name" value="Potassium Channel Kv1.1, Chain A"/>
    <property type="match status" value="1"/>
</dbReference>
<keyword evidence="5" id="KW-1185">Reference proteome</keyword>
<dbReference type="SUPFAM" id="SSF54695">
    <property type="entry name" value="POZ domain"/>
    <property type="match status" value="1"/>
</dbReference>
<dbReference type="CDD" id="cd18186">
    <property type="entry name" value="BTB_POZ_ZBTB_KLHL-like"/>
    <property type="match status" value="1"/>
</dbReference>
<gene>
    <name evidence="4" type="ORF">Glove_164g2</name>
</gene>
<evidence type="ECO:0000259" key="2">
    <source>
        <dbReference type="PROSITE" id="PS50097"/>
    </source>
</evidence>
<evidence type="ECO:0000313" key="5">
    <source>
        <dbReference type="Proteomes" id="UP000266861"/>
    </source>
</evidence>
<dbReference type="InterPro" id="IPR011705">
    <property type="entry name" value="BACK"/>
</dbReference>
<dbReference type="Gene3D" id="1.25.40.420">
    <property type="match status" value="1"/>
</dbReference>
<name>A0A397ITZ4_9GLOM</name>
<feature type="domain" description="TLDc" evidence="3">
    <location>
        <begin position="359"/>
        <end position="543"/>
    </location>
</feature>
<dbReference type="EMBL" id="PQFF01000154">
    <property type="protein sequence ID" value="RHZ78477.1"/>
    <property type="molecule type" value="Genomic_DNA"/>
</dbReference>
<accession>A0A397ITZ4</accession>
<organism evidence="4 5">
    <name type="scientific">Diversispora epigaea</name>
    <dbReference type="NCBI Taxonomy" id="1348612"/>
    <lineage>
        <taxon>Eukaryota</taxon>
        <taxon>Fungi</taxon>
        <taxon>Fungi incertae sedis</taxon>
        <taxon>Mucoromycota</taxon>
        <taxon>Glomeromycotina</taxon>
        <taxon>Glomeromycetes</taxon>
        <taxon>Diversisporales</taxon>
        <taxon>Diversisporaceae</taxon>
        <taxon>Diversispora</taxon>
    </lineage>
</organism>
<dbReference type="InterPro" id="IPR000210">
    <property type="entry name" value="BTB/POZ_dom"/>
</dbReference>
<proteinExistence type="predicted"/>
<dbReference type="PROSITE" id="PS50097">
    <property type="entry name" value="BTB"/>
    <property type="match status" value="1"/>
</dbReference>
<evidence type="ECO:0000259" key="3">
    <source>
        <dbReference type="PROSITE" id="PS51886"/>
    </source>
</evidence>
<dbReference type="SMART" id="SM00225">
    <property type="entry name" value="BTB"/>
    <property type="match status" value="1"/>
</dbReference>
<dbReference type="Proteomes" id="UP000266861">
    <property type="component" value="Unassembled WGS sequence"/>
</dbReference>
<dbReference type="AlphaFoldDB" id="A0A397ITZ4"/>
<dbReference type="PANTHER" id="PTHR24410">
    <property type="entry name" value="HL07962P-RELATED"/>
    <property type="match status" value="1"/>
</dbReference>
<protein>
    <recommendedName>
        <fullName evidence="6">BTB domain-containing protein</fullName>
    </recommendedName>
</protein>
<reference evidence="4 5" key="1">
    <citation type="submission" date="2018-08" db="EMBL/GenBank/DDBJ databases">
        <title>Genome and evolution of the arbuscular mycorrhizal fungus Diversispora epigaea (formerly Glomus versiforme) and its bacterial endosymbionts.</title>
        <authorList>
            <person name="Sun X."/>
            <person name="Fei Z."/>
            <person name="Harrison M."/>
        </authorList>
    </citation>
    <scope>NUCLEOTIDE SEQUENCE [LARGE SCALE GENOMIC DNA]</scope>
    <source>
        <strain evidence="4 5">IT104</strain>
    </source>
</reference>